<dbReference type="KEGG" id="vg:22277050"/>
<reference evidence="2" key="1">
    <citation type="journal article" date="2014" name="Virology">
        <title>The odd one out: Bacillus ACT bacteriophage CP-51 exhibits unusual properties compared to related Spounavirinae W.Ph. and Bastille.</title>
        <authorList>
            <person name="Klumpp J."/>
            <person name="Schmuki M."/>
            <person name="Sozhamannan S."/>
            <person name="Beyer W."/>
            <person name="Fouts D.E."/>
            <person name="Bernbach V."/>
            <person name="Calendar R."/>
            <person name="Loessner M.J."/>
        </authorList>
    </citation>
    <scope>NUCLEOTIDE SEQUENCE [LARGE SCALE GENOMIC DNA]</scope>
</reference>
<dbReference type="GeneID" id="22277050"/>
<dbReference type="GO" id="GO:0043822">
    <property type="term" value="F:ribonuclease M5 activity"/>
    <property type="evidence" value="ECO:0007669"/>
    <property type="project" value="TreeGrafter"/>
</dbReference>
<organism evidence="2 3">
    <name type="scientific">Bacillus phage CP-51</name>
    <dbReference type="NCBI Taxonomy" id="1391188"/>
    <lineage>
        <taxon>Viruses</taxon>
        <taxon>Duplodnaviria</taxon>
        <taxon>Heunggongvirae</taxon>
        <taxon>Uroviricota</taxon>
        <taxon>Caudoviricetes</taxon>
        <taxon>Herelleviridae</taxon>
        <taxon>Spounavirinae</taxon>
        <taxon>Siminovitchvirus</taxon>
        <taxon>Siminovitchvirus CP51</taxon>
    </lineage>
</organism>
<evidence type="ECO:0000313" key="3">
    <source>
        <dbReference type="Proteomes" id="UP000027382"/>
    </source>
</evidence>
<sequence>MIAVIVEGFSDHDAIRRVYSPKDVQTIVTNGTKFNNRIREQIQEALDMRLPTFILSDPDKAGDELASMVKNNFNKVSRIKVDPDKAKQERMFRVKYGVEYCSDEYLKELLEGAVQYGRSKKEMYGL</sequence>
<dbReference type="CDD" id="cd00188">
    <property type="entry name" value="TOPRIM"/>
    <property type="match status" value="1"/>
</dbReference>
<evidence type="ECO:0000313" key="2">
    <source>
        <dbReference type="EMBL" id="AID50542.1"/>
    </source>
</evidence>
<dbReference type="OrthoDB" id="31603at10239"/>
<name>A0A068EQB3_9CAUD</name>
<dbReference type="Proteomes" id="UP000027382">
    <property type="component" value="Segment"/>
</dbReference>
<protein>
    <submittedName>
        <fullName evidence="2">Putative primase</fullName>
    </submittedName>
</protein>
<dbReference type="PROSITE" id="PS50880">
    <property type="entry name" value="TOPRIM"/>
    <property type="match status" value="1"/>
</dbReference>
<dbReference type="SMART" id="SM00493">
    <property type="entry name" value="TOPRIM"/>
    <property type="match status" value="1"/>
</dbReference>
<evidence type="ECO:0000259" key="1">
    <source>
        <dbReference type="PROSITE" id="PS50880"/>
    </source>
</evidence>
<dbReference type="PANTHER" id="PTHR39156:SF2">
    <property type="entry name" value="DNA PRIMASE (BACTERIAL TYPE) AND SMALL PRIMASE-LIKE PROTEINS"/>
    <property type="match status" value="1"/>
</dbReference>
<dbReference type="Gene3D" id="3.40.1360.10">
    <property type="match status" value="1"/>
</dbReference>
<dbReference type="GO" id="GO:0006364">
    <property type="term" value="P:rRNA processing"/>
    <property type="evidence" value="ECO:0007669"/>
    <property type="project" value="TreeGrafter"/>
</dbReference>
<dbReference type="PANTHER" id="PTHR39156">
    <property type="entry name" value="RIBONUCLEASE M5"/>
    <property type="match status" value="1"/>
</dbReference>
<dbReference type="Pfam" id="PF01751">
    <property type="entry name" value="Toprim"/>
    <property type="match status" value="1"/>
</dbReference>
<feature type="domain" description="Toprim" evidence="1">
    <location>
        <begin position="1"/>
        <end position="84"/>
    </location>
</feature>
<accession>A0A068EQB3</accession>
<proteinExistence type="predicted"/>
<dbReference type="RefSeq" id="YP_009099151.1">
    <property type="nucleotide sequence ID" value="NC_025423.1"/>
</dbReference>
<keyword evidence="3" id="KW-1185">Reference proteome</keyword>
<dbReference type="InterPro" id="IPR006171">
    <property type="entry name" value="TOPRIM_dom"/>
</dbReference>
<dbReference type="EMBL" id="KF554508">
    <property type="protein sequence ID" value="AID50542.1"/>
    <property type="molecule type" value="Genomic_DNA"/>
</dbReference>
<dbReference type="SUPFAM" id="SSF110455">
    <property type="entry name" value="Toprim domain"/>
    <property type="match status" value="1"/>
</dbReference>